<reference evidence="7 8" key="1">
    <citation type="journal article" date="2017" name="PLoS Biol.">
        <title>The sea cucumber genome provides insights into morphological evolution and visceral regeneration.</title>
        <authorList>
            <person name="Zhang X."/>
            <person name="Sun L."/>
            <person name="Yuan J."/>
            <person name="Sun Y."/>
            <person name="Gao Y."/>
            <person name="Zhang L."/>
            <person name="Li S."/>
            <person name="Dai H."/>
            <person name="Hamel J.F."/>
            <person name="Liu C."/>
            <person name="Yu Y."/>
            <person name="Liu S."/>
            <person name="Lin W."/>
            <person name="Guo K."/>
            <person name="Jin S."/>
            <person name="Xu P."/>
            <person name="Storey K.B."/>
            <person name="Huan P."/>
            <person name="Zhang T."/>
            <person name="Zhou Y."/>
            <person name="Zhang J."/>
            <person name="Lin C."/>
            <person name="Li X."/>
            <person name="Xing L."/>
            <person name="Huo D."/>
            <person name="Sun M."/>
            <person name="Wang L."/>
            <person name="Mercier A."/>
            <person name="Li F."/>
            <person name="Yang H."/>
            <person name="Xiang J."/>
        </authorList>
    </citation>
    <scope>NUCLEOTIDE SEQUENCE [LARGE SCALE GENOMIC DNA]</scope>
    <source>
        <strain evidence="7">Shaxun</strain>
        <tissue evidence="7">Muscle</tissue>
    </source>
</reference>
<dbReference type="PANTHER" id="PTHR44981">
    <property type="entry name" value="PERICENTRIN-LIKE PROTEIN, ISOFORM F"/>
    <property type="match status" value="1"/>
</dbReference>
<keyword evidence="7" id="KW-0808">Transferase</keyword>
<dbReference type="STRING" id="307972.A0A2G8JSA3"/>
<feature type="compositionally biased region" description="Polar residues" evidence="6">
    <location>
        <begin position="326"/>
        <end position="339"/>
    </location>
</feature>
<accession>A0A2G8JSA3</accession>
<evidence type="ECO:0000313" key="7">
    <source>
        <dbReference type="EMBL" id="PIK38654.1"/>
    </source>
</evidence>
<dbReference type="PANTHER" id="PTHR44981:SF2">
    <property type="entry name" value="PERICENTRIN-LIKE PROTEIN, ISOFORM F"/>
    <property type="match status" value="1"/>
</dbReference>
<sequence length="449" mass="50343">MSKTTPMSPPGGIKSLLQKFDSGDAFSHTNHSSQRDYELELLRHSGLVSKASSYLESLLEEERELLEREGIGSLIRELLKRKKLEDGQNGKQKESVLIQMERERRVTSKMISAVSCYSYLSCSCQELLVGEIIYKHGRGFNQRLEVQEEKAALVKRGLEQDTVLARRERENEETNNLISLLRSDLDRIGNERENLQQTNNHLLQVLSQAVKSVIATEDTINKKLSHLEGRRKSSPSEEAQDGHRGVQEGAVGGGDVNDVGPNTSILSNMSDEGLELSQQLAESMFAGPDLDSDGEELITNANNRLQASIDSLLERMTGLSGIEEPIQTSRSELQQTSPTDEADSHLRAETERLEERLEEESTERQRLTAELDRTQGHAQTDDLEQSLQASEQKQLQVIMDLETARNAKIAAEAECQKLRQQQNQLIEKLDGKKEGGSFVKYLPMEWGGE</sequence>
<feature type="coiled-coil region" evidence="5">
    <location>
        <begin position="401"/>
        <end position="428"/>
    </location>
</feature>
<name>A0A2G8JSA3_STIJA</name>
<evidence type="ECO:0000313" key="8">
    <source>
        <dbReference type="Proteomes" id="UP000230750"/>
    </source>
</evidence>
<dbReference type="GO" id="GO:0007165">
    <property type="term" value="P:signal transduction"/>
    <property type="evidence" value="ECO:0007669"/>
    <property type="project" value="InterPro"/>
</dbReference>
<feature type="region of interest" description="Disordered" evidence="6">
    <location>
        <begin position="224"/>
        <end position="268"/>
    </location>
</feature>
<evidence type="ECO:0000256" key="5">
    <source>
        <dbReference type="SAM" id="Coils"/>
    </source>
</evidence>
<evidence type="ECO:0000256" key="3">
    <source>
        <dbReference type="ARBA" id="ARBA00023054"/>
    </source>
</evidence>
<dbReference type="OrthoDB" id="6162111at2759"/>
<keyword evidence="2" id="KW-0963">Cytoplasm</keyword>
<evidence type="ECO:0000256" key="2">
    <source>
        <dbReference type="ARBA" id="ARBA00022490"/>
    </source>
</evidence>
<dbReference type="EMBL" id="MRZV01001331">
    <property type="protein sequence ID" value="PIK38654.1"/>
    <property type="molecule type" value="Genomic_DNA"/>
</dbReference>
<keyword evidence="4" id="KW-0206">Cytoskeleton</keyword>
<evidence type="ECO:0000256" key="6">
    <source>
        <dbReference type="SAM" id="MobiDB-lite"/>
    </source>
</evidence>
<dbReference type="GO" id="GO:0060090">
    <property type="term" value="F:molecular adaptor activity"/>
    <property type="evidence" value="ECO:0007669"/>
    <property type="project" value="InterPro"/>
</dbReference>
<dbReference type="GO" id="GO:0016301">
    <property type="term" value="F:kinase activity"/>
    <property type="evidence" value="ECO:0007669"/>
    <property type="project" value="UniProtKB-KW"/>
</dbReference>
<evidence type="ECO:0000256" key="4">
    <source>
        <dbReference type="ARBA" id="ARBA00023212"/>
    </source>
</evidence>
<dbReference type="GO" id="GO:0005813">
    <property type="term" value="C:centrosome"/>
    <property type="evidence" value="ECO:0007669"/>
    <property type="project" value="UniProtKB-SubCell"/>
</dbReference>
<organism evidence="7 8">
    <name type="scientific">Stichopus japonicus</name>
    <name type="common">Sea cucumber</name>
    <dbReference type="NCBI Taxonomy" id="307972"/>
    <lineage>
        <taxon>Eukaryota</taxon>
        <taxon>Metazoa</taxon>
        <taxon>Echinodermata</taxon>
        <taxon>Eleutherozoa</taxon>
        <taxon>Echinozoa</taxon>
        <taxon>Holothuroidea</taxon>
        <taxon>Aspidochirotacea</taxon>
        <taxon>Aspidochirotida</taxon>
        <taxon>Stichopodidae</taxon>
        <taxon>Apostichopus</taxon>
    </lineage>
</organism>
<dbReference type="AlphaFoldDB" id="A0A2G8JSA3"/>
<dbReference type="InterPro" id="IPR028745">
    <property type="entry name" value="AKAP9/Pericentrin"/>
</dbReference>
<gene>
    <name evidence="7" type="ORF">BSL78_24503</name>
</gene>
<comment type="subcellular location">
    <subcellularLocation>
        <location evidence="1">Cytoplasm</location>
        <location evidence="1">Cytoskeleton</location>
        <location evidence="1">Microtubule organizing center</location>
        <location evidence="1">Centrosome</location>
    </subcellularLocation>
</comment>
<keyword evidence="8" id="KW-1185">Reference proteome</keyword>
<evidence type="ECO:0000256" key="1">
    <source>
        <dbReference type="ARBA" id="ARBA00004300"/>
    </source>
</evidence>
<proteinExistence type="predicted"/>
<feature type="coiled-coil region" evidence="5">
    <location>
        <begin position="164"/>
        <end position="205"/>
    </location>
</feature>
<feature type="compositionally biased region" description="Basic and acidic residues" evidence="6">
    <location>
        <begin position="224"/>
        <end position="246"/>
    </location>
</feature>
<protein>
    <submittedName>
        <fullName evidence="7">Putative A-kinase anchor protein 9 isoform X6</fullName>
    </submittedName>
</protein>
<feature type="region of interest" description="Disordered" evidence="6">
    <location>
        <begin position="323"/>
        <end position="347"/>
    </location>
</feature>
<keyword evidence="3 5" id="KW-0175">Coiled coil</keyword>
<dbReference type="Proteomes" id="UP000230750">
    <property type="component" value="Unassembled WGS sequence"/>
</dbReference>
<keyword evidence="7" id="KW-0418">Kinase</keyword>
<comment type="caution">
    <text evidence="7">The sequence shown here is derived from an EMBL/GenBank/DDBJ whole genome shotgun (WGS) entry which is preliminary data.</text>
</comment>